<feature type="domain" description="PRD" evidence="13">
    <location>
        <begin position="80"/>
        <end position="187"/>
    </location>
</feature>
<feature type="domain" description="PTS EIIA type-2" evidence="11">
    <location>
        <begin position="332"/>
        <end position="472"/>
    </location>
</feature>
<dbReference type="InterPro" id="IPR011608">
    <property type="entry name" value="PRD"/>
</dbReference>
<feature type="domain" description="PRD" evidence="13">
    <location>
        <begin position="1"/>
        <end position="74"/>
    </location>
</feature>
<organism evidence="14 15">
    <name type="scientific">Tigheibacillus halophilus</name>
    <dbReference type="NCBI Taxonomy" id="361280"/>
    <lineage>
        <taxon>Bacteria</taxon>
        <taxon>Bacillati</taxon>
        <taxon>Bacillota</taxon>
        <taxon>Bacilli</taxon>
        <taxon>Bacillales</taxon>
        <taxon>Bacillaceae</taxon>
        <taxon>Tigheibacillus</taxon>
    </lineage>
</organism>
<evidence type="ECO:0000256" key="5">
    <source>
        <dbReference type="ARBA" id="ARBA00022679"/>
    </source>
</evidence>
<dbReference type="Pfam" id="PF00874">
    <property type="entry name" value="PRD"/>
    <property type="match status" value="2"/>
</dbReference>
<dbReference type="Proteomes" id="UP001281447">
    <property type="component" value="Unassembled WGS sequence"/>
</dbReference>
<dbReference type="InterPro" id="IPR002178">
    <property type="entry name" value="PTS_EIIA_type-2_dom"/>
</dbReference>
<dbReference type="PROSITE" id="PS51099">
    <property type="entry name" value="PTS_EIIB_TYPE_2"/>
    <property type="match status" value="1"/>
</dbReference>
<protein>
    <recommendedName>
        <fullName evidence="9">Ascorbate-specific PTS system EIIA component</fullName>
    </recommendedName>
    <alternativeName>
        <fullName evidence="10">Ascorbate-specific phosphotransferase enzyme IIA component</fullName>
    </alternativeName>
</protein>
<dbReference type="PANTHER" id="PTHR36203:SF1">
    <property type="entry name" value="ASCORBATE-SPECIFIC PTS SYSTEM EIIA COMPONENT"/>
    <property type="match status" value="1"/>
</dbReference>
<evidence type="ECO:0000259" key="13">
    <source>
        <dbReference type="PROSITE" id="PS51372"/>
    </source>
</evidence>
<keyword evidence="2" id="KW-0813">Transport</keyword>
<keyword evidence="4" id="KW-0597">Phosphoprotein</keyword>
<accession>A0ABU5C3B7</accession>
<dbReference type="Gene3D" id="1.10.1790.10">
    <property type="entry name" value="PRD domain"/>
    <property type="match status" value="2"/>
</dbReference>
<keyword evidence="5" id="KW-0808">Transferase</keyword>
<dbReference type="PANTHER" id="PTHR36203">
    <property type="entry name" value="ASCORBATE-SPECIFIC PTS SYSTEM EIIA COMPONENT"/>
    <property type="match status" value="1"/>
</dbReference>
<keyword evidence="15" id="KW-1185">Reference proteome</keyword>
<evidence type="ECO:0000259" key="12">
    <source>
        <dbReference type="PROSITE" id="PS51099"/>
    </source>
</evidence>
<evidence type="ECO:0000313" key="15">
    <source>
        <dbReference type="Proteomes" id="UP001281447"/>
    </source>
</evidence>
<evidence type="ECO:0000256" key="4">
    <source>
        <dbReference type="ARBA" id="ARBA00022553"/>
    </source>
</evidence>
<reference evidence="14 15" key="1">
    <citation type="submission" date="2023-10" db="EMBL/GenBank/DDBJ databases">
        <title>Virgibacillus halophilus 5B73C genome.</title>
        <authorList>
            <person name="Miliotis G."/>
            <person name="Sengupta P."/>
            <person name="Hameed A."/>
            <person name="Chuvochina M."/>
            <person name="Mcdonagh F."/>
            <person name="Simpson A.C."/>
            <person name="Singh N.K."/>
            <person name="Rekha P.D."/>
            <person name="Raman K."/>
            <person name="Hugenholtz P."/>
            <person name="Venkateswaran K."/>
        </authorList>
    </citation>
    <scope>NUCLEOTIDE SEQUENCE [LARGE SCALE GENOMIC DNA]</scope>
    <source>
        <strain evidence="14 15">5B73C</strain>
    </source>
</reference>
<dbReference type="Gene3D" id="3.40.930.10">
    <property type="entry name" value="Mannitol-specific EII, Chain A"/>
    <property type="match status" value="1"/>
</dbReference>
<evidence type="ECO:0000256" key="9">
    <source>
        <dbReference type="ARBA" id="ARBA00041175"/>
    </source>
</evidence>
<evidence type="ECO:0000256" key="7">
    <source>
        <dbReference type="ARBA" id="ARBA00022777"/>
    </source>
</evidence>
<dbReference type="InterPro" id="IPR036634">
    <property type="entry name" value="PRD_sf"/>
</dbReference>
<evidence type="ECO:0000313" key="14">
    <source>
        <dbReference type="EMBL" id="MDY0393801.1"/>
    </source>
</evidence>
<comment type="caution">
    <text evidence="14">The sequence shown here is derived from an EMBL/GenBank/DDBJ whole genome shotgun (WGS) entry which is preliminary data.</text>
</comment>
<dbReference type="SUPFAM" id="SSF52794">
    <property type="entry name" value="PTS system IIB component-like"/>
    <property type="match status" value="1"/>
</dbReference>
<evidence type="ECO:0000256" key="3">
    <source>
        <dbReference type="ARBA" id="ARBA00022490"/>
    </source>
</evidence>
<name>A0ABU5C3B7_9BACI</name>
<dbReference type="CDD" id="cd05568">
    <property type="entry name" value="PTS_IIB_bgl_like"/>
    <property type="match status" value="1"/>
</dbReference>
<sequence>MLYGFIFFIKRMKKQSFVKVDSIEKQVIKMTDEYEGVKSLCKHVSQDLDITIPDDEIYYFAKYLLSAKVNYNFSPQLESEEMKALLHVVERMVADFQLYAAIEFREPKQMIQNLMLHLKPAYYRIKYGIEVENALRDLVIQNYPEVFHLTKKTVHYFEDLIGQSINENEVAFIAMHFGGWLRKEGVMLEKSRKRMLIVCTNGLGTSRLLESQLEGLFSDVQTTGVASLREYEKLDLNVDFVVSTIPLPERGVPVFVINPVLNNEDKEQLLKKVNSLFEHSSKKQIHSVETVMDIVGRYAVIEDDKALLRELRRYFHAPIKMESEAMKPNLCELLPADRIVLKKQVASWENAIKVAAAPLLKQGYIRESYISKMIENVIKIGPYIVISDYFALPHANSDDGVIKTGMSMLHLDIPVDLLEKTAKIIVVLASLDNEQHLKALSQLRKLFSSKEDKDHIVKATNKNQIVKLIRTYSTEMD</sequence>
<dbReference type="SUPFAM" id="SSF55804">
    <property type="entry name" value="Phoshotransferase/anion transport protein"/>
    <property type="match status" value="1"/>
</dbReference>
<feature type="domain" description="PTS EIIB type-2" evidence="12">
    <location>
        <begin position="193"/>
        <end position="281"/>
    </location>
</feature>
<evidence type="ECO:0000256" key="1">
    <source>
        <dbReference type="ARBA" id="ARBA00004496"/>
    </source>
</evidence>
<dbReference type="InterPro" id="IPR013011">
    <property type="entry name" value="PTS_EIIB_2"/>
</dbReference>
<proteinExistence type="predicted"/>
<gene>
    <name evidence="14" type="ORF">RWE15_04200</name>
</gene>
<keyword evidence="3" id="KW-0963">Cytoplasm</keyword>
<evidence type="ECO:0000256" key="6">
    <source>
        <dbReference type="ARBA" id="ARBA00022683"/>
    </source>
</evidence>
<keyword evidence="6" id="KW-0598">Phosphotransferase system</keyword>
<evidence type="ECO:0000259" key="11">
    <source>
        <dbReference type="PROSITE" id="PS51094"/>
    </source>
</evidence>
<dbReference type="Gene3D" id="3.40.50.2300">
    <property type="match status" value="1"/>
</dbReference>
<dbReference type="PROSITE" id="PS51094">
    <property type="entry name" value="PTS_EIIA_TYPE_2"/>
    <property type="match status" value="1"/>
</dbReference>
<comment type="function">
    <text evidence="8">The phosphoenolpyruvate-dependent sugar phosphotransferase system (sugar PTS), a major carbohydrate active transport system, catalyzes the phosphorylation of incoming sugar substrates concomitantly with their translocation across the cell membrane. The enzyme II UlaABC PTS system is involved in ascorbate transport.</text>
</comment>
<evidence type="ECO:0000256" key="8">
    <source>
        <dbReference type="ARBA" id="ARBA00037387"/>
    </source>
</evidence>
<keyword evidence="7" id="KW-0418">Kinase</keyword>
<dbReference type="InterPro" id="IPR036095">
    <property type="entry name" value="PTS_EIIB-like_sf"/>
</dbReference>
<dbReference type="EMBL" id="JAWDIP010000003">
    <property type="protein sequence ID" value="MDY0393801.1"/>
    <property type="molecule type" value="Genomic_DNA"/>
</dbReference>
<evidence type="ECO:0000256" key="2">
    <source>
        <dbReference type="ARBA" id="ARBA00022448"/>
    </source>
</evidence>
<dbReference type="InterPro" id="IPR051351">
    <property type="entry name" value="Ascorbate-PTS_EIIA_comp"/>
</dbReference>
<dbReference type="Pfam" id="PF00359">
    <property type="entry name" value="PTS_EIIA_2"/>
    <property type="match status" value="1"/>
</dbReference>
<dbReference type="PROSITE" id="PS51372">
    <property type="entry name" value="PRD_2"/>
    <property type="match status" value="2"/>
</dbReference>
<dbReference type="InterPro" id="IPR016152">
    <property type="entry name" value="PTrfase/Anion_transptr"/>
</dbReference>
<dbReference type="SUPFAM" id="SSF63520">
    <property type="entry name" value="PTS-regulatory domain, PRD"/>
    <property type="match status" value="2"/>
</dbReference>
<comment type="subcellular location">
    <subcellularLocation>
        <location evidence="1">Cytoplasm</location>
    </subcellularLocation>
</comment>
<evidence type="ECO:0000256" key="10">
    <source>
        <dbReference type="ARBA" id="ARBA00042072"/>
    </source>
</evidence>